<dbReference type="EMBL" id="CYPR01000035">
    <property type="protein sequence ID" value="CUH21973.1"/>
    <property type="molecule type" value="Genomic_DNA"/>
</dbReference>
<reference evidence="1 2" key="1">
    <citation type="submission" date="2015-09" db="EMBL/GenBank/DDBJ databases">
        <authorList>
            <person name="Jackson K.R."/>
            <person name="Lunt B.L."/>
            <person name="Fisher J.N.B."/>
            <person name="Gardner A.V."/>
            <person name="Bailey M.E."/>
            <person name="Deus L.M."/>
            <person name="Earl A.S."/>
            <person name="Gibby P.D."/>
            <person name="Hartmann K.A."/>
            <person name="Liu J.E."/>
            <person name="Manci A.M."/>
            <person name="Nielsen D.A."/>
            <person name="Solomon M.B."/>
            <person name="Breakwell D.P."/>
            <person name="Burnett S.H."/>
            <person name="Grose J.H."/>
        </authorList>
    </citation>
    <scope>NUCLEOTIDE SEQUENCE [LARGE SCALE GENOMIC DNA]</scope>
    <source>
        <strain evidence="1 2">CECT 7799</strain>
    </source>
</reference>
<sequence length="114" mass="12357">METRAVKTTHNNVGELEECMASAVTGMSAFLEVLKEKAEELKTSPPAGVKATELTSAVRELAKAIMFAQEQKGKVDDVLRQESGGDGIDFDAARLEIGRRLDRIRDAEGPEVVP</sequence>
<evidence type="ECO:0000313" key="2">
    <source>
        <dbReference type="Proteomes" id="UP000049455"/>
    </source>
</evidence>
<name>A0A0M7B6B5_9RHOB</name>
<proteinExistence type="predicted"/>
<keyword evidence="2" id="KW-1185">Reference proteome</keyword>
<dbReference type="Proteomes" id="UP000049455">
    <property type="component" value="Unassembled WGS sequence"/>
</dbReference>
<dbReference type="AlphaFoldDB" id="A0A0M7B6B5"/>
<organism evidence="1 2">
    <name type="scientific">Jannaschia seosinensis</name>
    <dbReference type="NCBI Taxonomy" id="313367"/>
    <lineage>
        <taxon>Bacteria</taxon>
        <taxon>Pseudomonadati</taxon>
        <taxon>Pseudomonadota</taxon>
        <taxon>Alphaproteobacteria</taxon>
        <taxon>Rhodobacterales</taxon>
        <taxon>Roseobacteraceae</taxon>
        <taxon>Jannaschia</taxon>
    </lineage>
</organism>
<protein>
    <submittedName>
        <fullName evidence="1">Uncharacterized protein</fullName>
    </submittedName>
</protein>
<dbReference type="STRING" id="313367.JSE7799_00582"/>
<accession>A0A0M7B6B5</accession>
<evidence type="ECO:0000313" key="1">
    <source>
        <dbReference type="EMBL" id="CUH21973.1"/>
    </source>
</evidence>
<gene>
    <name evidence="1" type="ORF">JSE7799_00582</name>
</gene>